<keyword evidence="2" id="KW-1185">Reference proteome</keyword>
<gene>
    <name evidence="1" type="ORF">NQ176_g1669</name>
</gene>
<evidence type="ECO:0000313" key="1">
    <source>
        <dbReference type="EMBL" id="KAJ2982008.1"/>
    </source>
</evidence>
<dbReference type="Proteomes" id="UP001143910">
    <property type="component" value="Unassembled WGS sequence"/>
</dbReference>
<sequence length="609" mass="66212">MDRDSLKAEYDIVFAGGGAVACVAAGRLAKANPDLSILLIEQGRNNLDDVSVRTPALCWSHVAPGSKTILLNRATKESSLAGREVIVQTGGILGGGSSVNALMYTRASAVDYDSWNTDGWDAKTLMSLANKAETYLVKDARINQELHGHEGPVNISLGTHATKVNYDDIFDGAEAAGVPYVPDVQDFNQGHGMTIWAKYIGPDGKRQDAAHCYIHPLIESGNYPNLHLLLDSTVSRVIFDGVRAIGVEYAPTSNLKEAASCIAAAKLVVLSAGTLATAPILERSGVGKAENLCALDIKVVSDLPGVGENYQDHNLILYPYKATWTAEESYDGLLSGREDFAEALADNSSKMGWNGVDVCGKIRPSEDEVARLGTNFQVLWDRDFKNKPTRPLVILPMLTGYLGDHMALNEPDDNPTHYLTTGPLTAYPYSRGSIHISSKDLQSPPNFHTGFLTSDFDVTVQVWAYKKQREIVRRSDRYAGEYAPGHPKFRIGSKAACQSRPAVEDGFKTMEERRDLPPIEYDEEDDDAIEEFIRANINSSWHPLGTCKMAPRDNGGVVDKYLNVHGTQNLKCADLSIVPENVGANTYNTALVVGEKAALIIAEELGLTV</sequence>
<proteinExistence type="predicted"/>
<accession>A0ACC1NUJ9</accession>
<name>A0ACC1NUJ9_9HYPO</name>
<dbReference type="EMBL" id="JANJQO010000099">
    <property type="protein sequence ID" value="KAJ2982008.1"/>
    <property type="molecule type" value="Genomic_DNA"/>
</dbReference>
<evidence type="ECO:0000313" key="2">
    <source>
        <dbReference type="Proteomes" id="UP001143910"/>
    </source>
</evidence>
<reference evidence="1" key="1">
    <citation type="submission" date="2022-08" db="EMBL/GenBank/DDBJ databases">
        <title>Genome Sequence of Lecanicillium fungicola.</title>
        <authorList>
            <person name="Buettner E."/>
        </authorList>
    </citation>
    <scope>NUCLEOTIDE SEQUENCE</scope>
    <source>
        <strain evidence="1">Babe33</strain>
    </source>
</reference>
<comment type="caution">
    <text evidence="1">The sequence shown here is derived from an EMBL/GenBank/DDBJ whole genome shotgun (WGS) entry which is preliminary data.</text>
</comment>
<organism evidence="1 2">
    <name type="scientific">Zarea fungicola</name>
    <dbReference type="NCBI Taxonomy" id="93591"/>
    <lineage>
        <taxon>Eukaryota</taxon>
        <taxon>Fungi</taxon>
        <taxon>Dikarya</taxon>
        <taxon>Ascomycota</taxon>
        <taxon>Pezizomycotina</taxon>
        <taxon>Sordariomycetes</taxon>
        <taxon>Hypocreomycetidae</taxon>
        <taxon>Hypocreales</taxon>
        <taxon>Cordycipitaceae</taxon>
        <taxon>Zarea</taxon>
    </lineage>
</organism>
<protein>
    <submittedName>
        <fullName evidence="1">Uncharacterized protein</fullName>
    </submittedName>
</protein>